<gene>
    <name evidence="1" type="ORF">FOE78_14475</name>
</gene>
<dbReference type="RefSeq" id="WP_143986924.1">
    <property type="nucleotide sequence ID" value="NZ_CP041692.1"/>
</dbReference>
<organism evidence="1 2">
    <name type="scientific">Microlunatus elymi</name>
    <dbReference type="NCBI Taxonomy" id="2596828"/>
    <lineage>
        <taxon>Bacteria</taxon>
        <taxon>Bacillati</taxon>
        <taxon>Actinomycetota</taxon>
        <taxon>Actinomycetes</taxon>
        <taxon>Propionibacteriales</taxon>
        <taxon>Propionibacteriaceae</taxon>
        <taxon>Microlunatus</taxon>
    </lineage>
</organism>
<protein>
    <submittedName>
        <fullName evidence="1">Uncharacterized protein</fullName>
    </submittedName>
</protein>
<keyword evidence="2" id="KW-1185">Reference proteome</keyword>
<reference evidence="1 2" key="1">
    <citation type="submission" date="2019-07" db="EMBL/GenBank/DDBJ databases">
        <title>Microlunatus dokdonensis sp. nov. isolated from the rhizospheric soil of the wild plant Elymus tsukushiensis.</title>
        <authorList>
            <person name="Ghim S.-Y."/>
            <person name="Hwang Y.-J."/>
            <person name="Son J.-S."/>
            <person name="Shin J.-H."/>
        </authorList>
    </citation>
    <scope>NUCLEOTIDE SEQUENCE [LARGE SCALE GENOMIC DNA]</scope>
    <source>
        <strain evidence="1 2">KUDC0627</strain>
    </source>
</reference>
<dbReference type="OrthoDB" id="9813767at2"/>
<name>A0A516Q0K3_9ACTN</name>
<sequence length="74" mass="7721">MRTTLDLDERVLAAARALAAAKNISVGRALSELALRGLAGPASENKTRSGFPVISGVSGHVITDEMVESALEEE</sequence>
<evidence type="ECO:0000313" key="1">
    <source>
        <dbReference type="EMBL" id="QDP96963.1"/>
    </source>
</evidence>
<dbReference type="KEGG" id="mik:FOE78_14475"/>
<evidence type="ECO:0000313" key="2">
    <source>
        <dbReference type="Proteomes" id="UP000319263"/>
    </source>
</evidence>
<dbReference type="AlphaFoldDB" id="A0A516Q0K3"/>
<accession>A0A516Q0K3</accession>
<proteinExistence type="predicted"/>
<dbReference type="Proteomes" id="UP000319263">
    <property type="component" value="Chromosome"/>
</dbReference>
<dbReference type="EMBL" id="CP041692">
    <property type="protein sequence ID" value="QDP96963.1"/>
    <property type="molecule type" value="Genomic_DNA"/>
</dbReference>